<dbReference type="OrthoDB" id="9770040at2"/>
<dbReference type="PATRIC" id="fig|857265.3.peg.3386"/>
<feature type="transmembrane region" description="Helical" evidence="1">
    <location>
        <begin position="277"/>
        <end position="300"/>
    </location>
</feature>
<dbReference type="InterPro" id="IPR010266">
    <property type="entry name" value="NnrS"/>
</dbReference>
<evidence type="ECO:0000256" key="1">
    <source>
        <dbReference type="SAM" id="Phobius"/>
    </source>
</evidence>
<dbReference type="AlphaFoldDB" id="A0A0N0GM29"/>
<feature type="transmembrane region" description="Helical" evidence="1">
    <location>
        <begin position="306"/>
        <end position="327"/>
    </location>
</feature>
<dbReference type="Pfam" id="PF05940">
    <property type="entry name" value="NnrS"/>
    <property type="match status" value="1"/>
</dbReference>
<keyword evidence="3" id="KW-1185">Reference proteome</keyword>
<comment type="caution">
    <text evidence="2">The sequence shown here is derived from an EMBL/GenBank/DDBJ whole genome shotgun (WGS) entry which is preliminary data.</text>
</comment>
<gene>
    <name evidence="2" type="ORF">WG78_16520</name>
</gene>
<keyword evidence="1" id="KW-0472">Membrane</keyword>
<feature type="transmembrane region" description="Helical" evidence="1">
    <location>
        <begin position="363"/>
        <end position="384"/>
    </location>
</feature>
<feature type="transmembrane region" description="Helical" evidence="1">
    <location>
        <begin position="213"/>
        <end position="235"/>
    </location>
</feature>
<evidence type="ECO:0000313" key="2">
    <source>
        <dbReference type="EMBL" id="KPC50676.1"/>
    </source>
</evidence>
<keyword evidence="1" id="KW-1133">Transmembrane helix</keyword>
<feature type="transmembrane region" description="Helical" evidence="1">
    <location>
        <begin position="144"/>
        <end position="162"/>
    </location>
</feature>
<feature type="transmembrane region" description="Helical" evidence="1">
    <location>
        <begin position="12"/>
        <end position="33"/>
    </location>
</feature>
<feature type="transmembrane region" description="Helical" evidence="1">
    <location>
        <begin position="83"/>
        <end position="102"/>
    </location>
</feature>
<dbReference type="Proteomes" id="UP000037939">
    <property type="component" value="Unassembled WGS sequence"/>
</dbReference>
<feature type="transmembrane region" description="Helical" evidence="1">
    <location>
        <begin position="339"/>
        <end position="357"/>
    </location>
</feature>
<sequence>MCTLRAAPHRVGFFMGSVAMLASFAWWALLMVQRAQGVAPLSAIPPAWLHADLMLFGFLPLFMLGFINTAGPKWLGVDPPARPHWLGSTVLYGAGSLLVVGASRWPVLQALGDVLHVAGWAWAIAIWAGRIRRSASPDQRHARSVLLAFGLGGLALALQVAVSTHAVSARWASVVVSLGLWGFLLPVFLTVSHRMIPFFSSVVLQPYQPWRPFWLLYAWIGLSLTHGALAIAAGFTPYACSALPDLVWAGLLLYTSWRWQLRRSFKAPLLGMLHASFAWAGIAMLLFALQSAAAAAGVYIGGYAPLHALTLGYFCSMLLAFVTRVSLGHSGRPLMIGRLTACLYWLVHAVALARVSAEFVPAHASALFSIAAVTALGTLAVWAVRYVPMYVLPRPDGQAG</sequence>
<proteinExistence type="predicted"/>
<dbReference type="STRING" id="857265.WG78_16520"/>
<accession>A0A0N0GM29</accession>
<dbReference type="RefSeq" id="WP_083459246.1">
    <property type="nucleotide sequence ID" value="NZ_LAQT01000027.1"/>
</dbReference>
<keyword evidence="1" id="KW-0812">Transmembrane</keyword>
<feature type="transmembrane region" description="Helical" evidence="1">
    <location>
        <begin position="53"/>
        <end position="71"/>
    </location>
</feature>
<feature type="transmembrane region" description="Helical" evidence="1">
    <location>
        <begin position="114"/>
        <end position="132"/>
    </location>
</feature>
<dbReference type="EMBL" id="LAQT01000027">
    <property type="protein sequence ID" value="KPC50676.1"/>
    <property type="molecule type" value="Genomic_DNA"/>
</dbReference>
<name>A0A0N0GM29_9NEIS</name>
<evidence type="ECO:0000313" key="3">
    <source>
        <dbReference type="Proteomes" id="UP000037939"/>
    </source>
</evidence>
<organism evidence="2 3">
    <name type="scientific">Amantichitinum ursilacus</name>
    <dbReference type="NCBI Taxonomy" id="857265"/>
    <lineage>
        <taxon>Bacteria</taxon>
        <taxon>Pseudomonadati</taxon>
        <taxon>Pseudomonadota</taxon>
        <taxon>Betaproteobacteria</taxon>
        <taxon>Neisseriales</taxon>
        <taxon>Chitinibacteraceae</taxon>
        <taxon>Amantichitinum</taxon>
    </lineage>
</organism>
<reference evidence="2 3" key="1">
    <citation type="submission" date="2015-07" db="EMBL/GenBank/DDBJ databases">
        <title>Draft genome sequence of the Amantichitinum ursilacus IGB-41, a new chitin-degrading bacterium.</title>
        <authorList>
            <person name="Kirstahler P."/>
            <person name="Guenther M."/>
            <person name="Grumaz C."/>
            <person name="Rupp S."/>
            <person name="Zibek S."/>
            <person name="Sohn K."/>
        </authorList>
    </citation>
    <scope>NUCLEOTIDE SEQUENCE [LARGE SCALE GENOMIC DNA]</scope>
    <source>
        <strain evidence="2 3">IGB-41</strain>
    </source>
</reference>
<protein>
    <submittedName>
        <fullName evidence="2">NnrS protein</fullName>
    </submittedName>
</protein>
<feature type="transmembrane region" description="Helical" evidence="1">
    <location>
        <begin position="168"/>
        <end position="192"/>
    </location>
</feature>